<sequence length="305" mass="34092">MNYFNNQFIVHILQLYGDCHAVIHINRVSREVLLHSYACTLIAPSSKTVLSMCPDCPLRVSKGNDRLMGYAKQTLFKYNKESNNSRAFAVKEILRGNTQLRGVSFNVEYTIYETGCTKENLTADFICEIENPDKQFGLCKGSEMVTAAGPTSSVNCEIYTTQDMHRSEHEHGKGREQQGGHGHDKKDKDQQEGKQEHVHGPGCPTFHQRNQGSAEHANRGPSQQQGDHHRSTRDVESHKPSIGSVLILPQTTDPIDLPEPILKIPESAKKTDILPFPNNSRSSNVCPGEPKLPIKWISELHAVSK</sequence>
<dbReference type="Ensembl" id="ENSECRT00000003239.1">
    <property type="protein sequence ID" value="ENSECRP00000003185.1"/>
    <property type="gene ID" value="ENSECRG00000002178.1"/>
</dbReference>
<dbReference type="AlphaFoldDB" id="A0A8C4X3P5"/>
<keyword evidence="3" id="KW-0325">Glycoprotein</keyword>
<evidence type="ECO:0000259" key="5">
    <source>
        <dbReference type="Pfam" id="PF00031"/>
    </source>
</evidence>
<evidence type="ECO:0000256" key="4">
    <source>
        <dbReference type="SAM" id="MobiDB-lite"/>
    </source>
</evidence>
<dbReference type="InterPro" id="IPR000010">
    <property type="entry name" value="Cystatin_dom"/>
</dbReference>
<feature type="compositionally biased region" description="Basic and acidic residues" evidence="4">
    <location>
        <begin position="163"/>
        <end position="199"/>
    </location>
</feature>
<dbReference type="GO" id="GO:0004869">
    <property type="term" value="F:cysteine-type endopeptidase inhibitor activity"/>
    <property type="evidence" value="ECO:0007669"/>
    <property type="project" value="InterPro"/>
</dbReference>
<dbReference type="Pfam" id="PF00031">
    <property type="entry name" value="Cystatin"/>
    <property type="match status" value="1"/>
</dbReference>
<dbReference type="InterPro" id="IPR050735">
    <property type="entry name" value="Kininogen_Fetuin_HRG"/>
</dbReference>
<accession>A0A8C4X3P5</accession>
<evidence type="ECO:0000256" key="1">
    <source>
        <dbReference type="ARBA" id="ARBA00022729"/>
    </source>
</evidence>
<keyword evidence="7" id="KW-1185">Reference proteome</keyword>
<evidence type="ECO:0000256" key="2">
    <source>
        <dbReference type="ARBA" id="ARBA00023157"/>
    </source>
</evidence>
<keyword evidence="1" id="KW-0732">Signal</keyword>
<evidence type="ECO:0000313" key="6">
    <source>
        <dbReference type="Ensembl" id="ENSECRP00000003185.1"/>
    </source>
</evidence>
<reference evidence="6" key="2">
    <citation type="submission" date="2025-08" db="UniProtKB">
        <authorList>
            <consortium name="Ensembl"/>
        </authorList>
    </citation>
    <scope>IDENTIFICATION</scope>
</reference>
<dbReference type="Proteomes" id="UP000694620">
    <property type="component" value="Chromosome 5"/>
</dbReference>
<dbReference type="PANTHER" id="PTHR13814">
    <property type="entry name" value="FETUIN"/>
    <property type="match status" value="1"/>
</dbReference>
<dbReference type="GO" id="GO:0005576">
    <property type="term" value="C:extracellular region"/>
    <property type="evidence" value="ECO:0007669"/>
    <property type="project" value="TreeGrafter"/>
</dbReference>
<name>A0A8C4X3P5_ERPCA</name>
<proteinExistence type="predicted"/>
<dbReference type="InterPro" id="IPR046350">
    <property type="entry name" value="Cystatin_sf"/>
</dbReference>
<feature type="domain" description="Cystatin" evidence="5">
    <location>
        <begin position="70"/>
        <end position="144"/>
    </location>
</feature>
<feature type="region of interest" description="Disordered" evidence="4">
    <location>
        <begin position="163"/>
        <end position="246"/>
    </location>
</feature>
<reference evidence="6" key="1">
    <citation type="submission" date="2021-06" db="EMBL/GenBank/DDBJ databases">
        <authorList>
            <consortium name="Wellcome Sanger Institute Data Sharing"/>
        </authorList>
    </citation>
    <scope>NUCLEOTIDE SEQUENCE [LARGE SCALE GENOMIC DNA]</scope>
</reference>
<protein>
    <recommendedName>
        <fullName evidence="5">Cystatin domain-containing protein</fullName>
    </recommendedName>
</protein>
<feature type="compositionally biased region" description="Basic and acidic residues" evidence="4">
    <location>
        <begin position="226"/>
        <end position="239"/>
    </location>
</feature>
<evidence type="ECO:0000256" key="3">
    <source>
        <dbReference type="ARBA" id="ARBA00023180"/>
    </source>
</evidence>
<dbReference type="GeneTree" id="ENSGT00950000182930"/>
<keyword evidence="2" id="KW-1015">Disulfide bond</keyword>
<dbReference type="PANTHER" id="PTHR13814:SF10">
    <property type="entry name" value="FETUIN-B"/>
    <property type="match status" value="1"/>
</dbReference>
<dbReference type="Gene3D" id="3.10.450.10">
    <property type="match status" value="1"/>
</dbReference>
<organism evidence="6 7">
    <name type="scientific">Erpetoichthys calabaricus</name>
    <name type="common">Rope fish</name>
    <name type="synonym">Calamoichthys calabaricus</name>
    <dbReference type="NCBI Taxonomy" id="27687"/>
    <lineage>
        <taxon>Eukaryota</taxon>
        <taxon>Metazoa</taxon>
        <taxon>Chordata</taxon>
        <taxon>Craniata</taxon>
        <taxon>Vertebrata</taxon>
        <taxon>Euteleostomi</taxon>
        <taxon>Actinopterygii</taxon>
        <taxon>Polypteriformes</taxon>
        <taxon>Polypteridae</taxon>
        <taxon>Erpetoichthys</taxon>
    </lineage>
</organism>
<evidence type="ECO:0000313" key="7">
    <source>
        <dbReference type="Proteomes" id="UP000694620"/>
    </source>
</evidence>
<reference evidence="6" key="3">
    <citation type="submission" date="2025-09" db="UniProtKB">
        <authorList>
            <consortium name="Ensembl"/>
        </authorList>
    </citation>
    <scope>IDENTIFICATION</scope>
</reference>
<dbReference type="SUPFAM" id="SSF54403">
    <property type="entry name" value="Cystatin/monellin"/>
    <property type="match status" value="1"/>
</dbReference>